<dbReference type="GO" id="GO:0016020">
    <property type="term" value="C:membrane"/>
    <property type="evidence" value="ECO:0007669"/>
    <property type="project" value="TreeGrafter"/>
</dbReference>
<evidence type="ECO:0000313" key="3">
    <source>
        <dbReference type="Proteomes" id="UP001218218"/>
    </source>
</evidence>
<sequence>RLFPEWESTSAFIATHVTCAMMLDVKWSSHPIEVECPNANFINQISNGLSYSKATSAWLNLQFLEGITLYLKKHLYGNTVTHDLWDGISAASGGFFFAHMGTLI</sequence>
<dbReference type="InterPro" id="IPR027268">
    <property type="entry name" value="Peptidase_M4/M1_CTD_sf"/>
</dbReference>
<dbReference type="GO" id="GO:0043171">
    <property type="term" value="P:peptide catabolic process"/>
    <property type="evidence" value="ECO:0007669"/>
    <property type="project" value="TreeGrafter"/>
</dbReference>
<dbReference type="GO" id="GO:0008270">
    <property type="term" value="F:zinc ion binding"/>
    <property type="evidence" value="ECO:0007669"/>
    <property type="project" value="InterPro"/>
</dbReference>
<accession>A0AAD6ZM94</accession>
<name>A0AAD6ZM94_9AGAR</name>
<dbReference type="GO" id="GO:0005737">
    <property type="term" value="C:cytoplasm"/>
    <property type="evidence" value="ECO:0007669"/>
    <property type="project" value="TreeGrafter"/>
</dbReference>
<proteinExistence type="predicted"/>
<reference evidence="2" key="1">
    <citation type="submission" date="2023-03" db="EMBL/GenBank/DDBJ databases">
        <title>Massive genome expansion in bonnet fungi (Mycena s.s.) driven by repeated elements and novel gene families across ecological guilds.</title>
        <authorList>
            <consortium name="Lawrence Berkeley National Laboratory"/>
            <person name="Harder C.B."/>
            <person name="Miyauchi S."/>
            <person name="Viragh M."/>
            <person name="Kuo A."/>
            <person name="Thoen E."/>
            <person name="Andreopoulos B."/>
            <person name="Lu D."/>
            <person name="Skrede I."/>
            <person name="Drula E."/>
            <person name="Henrissat B."/>
            <person name="Morin E."/>
            <person name="Kohler A."/>
            <person name="Barry K."/>
            <person name="LaButti K."/>
            <person name="Morin E."/>
            <person name="Salamov A."/>
            <person name="Lipzen A."/>
            <person name="Mereny Z."/>
            <person name="Hegedus B."/>
            <person name="Baldrian P."/>
            <person name="Stursova M."/>
            <person name="Weitz H."/>
            <person name="Taylor A."/>
            <person name="Grigoriev I.V."/>
            <person name="Nagy L.G."/>
            <person name="Martin F."/>
            <person name="Kauserud H."/>
        </authorList>
    </citation>
    <scope>NUCLEOTIDE SEQUENCE</scope>
    <source>
        <strain evidence="2">CBHHK002</strain>
    </source>
</reference>
<dbReference type="GO" id="GO:0070006">
    <property type="term" value="F:metalloaminopeptidase activity"/>
    <property type="evidence" value="ECO:0007669"/>
    <property type="project" value="TreeGrafter"/>
</dbReference>
<dbReference type="AlphaFoldDB" id="A0AAD6ZM94"/>
<organism evidence="2 3">
    <name type="scientific">Mycena albidolilacea</name>
    <dbReference type="NCBI Taxonomy" id="1033008"/>
    <lineage>
        <taxon>Eukaryota</taxon>
        <taxon>Fungi</taxon>
        <taxon>Dikarya</taxon>
        <taxon>Basidiomycota</taxon>
        <taxon>Agaricomycotina</taxon>
        <taxon>Agaricomycetes</taxon>
        <taxon>Agaricomycetidae</taxon>
        <taxon>Agaricales</taxon>
        <taxon>Marasmiineae</taxon>
        <taxon>Mycenaceae</taxon>
        <taxon>Mycena</taxon>
    </lineage>
</organism>
<dbReference type="SUPFAM" id="SSF55486">
    <property type="entry name" value="Metalloproteases ('zincins'), catalytic domain"/>
    <property type="match status" value="1"/>
</dbReference>
<feature type="non-terminal residue" evidence="2">
    <location>
        <position position="1"/>
    </location>
</feature>
<dbReference type="Pfam" id="PF01433">
    <property type="entry name" value="Peptidase_M1"/>
    <property type="match status" value="1"/>
</dbReference>
<dbReference type="GO" id="GO:0042277">
    <property type="term" value="F:peptide binding"/>
    <property type="evidence" value="ECO:0007669"/>
    <property type="project" value="TreeGrafter"/>
</dbReference>
<dbReference type="EMBL" id="JARIHO010000038">
    <property type="protein sequence ID" value="KAJ7328854.1"/>
    <property type="molecule type" value="Genomic_DNA"/>
</dbReference>
<dbReference type="InterPro" id="IPR014782">
    <property type="entry name" value="Peptidase_M1_dom"/>
</dbReference>
<dbReference type="Gene3D" id="1.10.390.10">
    <property type="entry name" value="Neutral Protease Domain 2"/>
    <property type="match status" value="1"/>
</dbReference>
<evidence type="ECO:0000259" key="1">
    <source>
        <dbReference type="Pfam" id="PF01433"/>
    </source>
</evidence>
<dbReference type="GO" id="GO:0006508">
    <property type="term" value="P:proteolysis"/>
    <property type="evidence" value="ECO:0007669"/>
    <property type="project" value="TreeGrafter"/>
</dbReference>
<keyword evidence="3" id="KW-1185">Reference proteome</keyword>
<feature type="domain" description="Peptidase M1 membrane alanine aminopeptidase" evidence="1">
    <location>
        <begin position="2"/>
        <end position="93"/>
    </location>
</feature>
<protein>
    <recommendedName>
        <fullName evidence="1">Peptidase M1 membrane alanine aminopeptidase domain-containing protein</fullName>
    </recommendedName>
</protein>
<gene>
    <name evidence="2" type="ORF">DFH08DRAFT_709256</name>
</gene>
<dbReference type="PANTHER" id="PTHR11533:SF174">
    <property type="entry name" value="PUROMYCIN-SENSITIVE AMINOPEPTIDASE-RELATED"/>
    <property type="match status" value="1"/>
</dbReference>
<comment type="caution">
    <text evidence="2">The sequence shown here is derived from an EMBL/GenBank/DDBJ whole genome shotgun (WGS) entry which is preliminary data.</text>
</comment>
<dbReference type="GO" id="GO:0005615">
    <property type="term" value="C:extracellular space"/>
    <property type="evidence" value="ECO:0007669"/>
    <property type="project" value="TreeGrafter"/>
</dbReference>
<dbReference type="Proteomes" id="UP001218218">
    <property type="component" value="Unassembled WGS sequence"/>
</dbReference>
<evidence type="ECO:0000313" key="2">
    <source>
        <dbReference type="EMBL" id="KAJ7328854.1"/>
    </source>
</evidence>
<dbReference type="PANTHER" id="PTHR11533">
    <property type="entry name" value="PROTEASE M1 ZINC METALLOPROTEASE"/>
    <property type="match status" value="1"/>
</dbReference>
<dbReference type="InterPro" id="IPR050344">
    <property type="entry name" value="Peptidase_M1_aminopeptidases"/>
</dbReference>